<accession>A0A377FPX8</accession>
<organism evidence="1 2">
    <name type="scientific">Exiguobacterium aurantiacum</name>
    <dbReference type="NCBI Taxonomy" id="33987"/>
    <lineage>
        <taxon>Bacteria</taxon>
        <taxon>Bacillati</taxon>
        <taxon>Bacillota</taxon>
        <taxon>Bacilli</taxon>
        <taxon>Bacillales</taxon>
        <taxon>Bacillales Family XII. Incertae Sedis</taxon>
        <taxon>Exiguobacterium</taxon>
    </lineage>
</organism>
<dbReference type="PROSITE" id="PS51257">
    <property type="entry name" value="PROKAR_LIPOPROTEIN"/>
    <property type="match status" value="1"/>
</dbReference>
<dbReference type="STRING" id="1397694.GCA_000702585_00727"/>
<name>A0A377FPX8_9BACL</name>
<dbReference type="Proteomes" id="UP000254060">
    <property type="component" value="Unassembled WGS sequence"/>
</dbReference>
<evidence type="ECO:0000313" key="1">
    <source>
        <dbReference type="EMBL" id="STO06867.1"/>
    </source>
</evidence>
<reference evidence="1 2" key="1">
    <citation type="submission" date="2018-06" db="EMBL/GenBank/DDBJ databases">
        <authorList>
            <consortium name="Pathogen Informatics"/>
            <person name="Doyle S."/>
        </authorList>
    </citation>
    <scope>NUCLEOTIDE SEQUENCE [LARGE SCALE GENOMIC DNA]</scope>
    <source>
        <strain evidence="1 2">NCTC13163</strain>
    </source>
</reference>
<dbReference type="OrthoDB" id="2351013at2"/>
<protein>
    <submittedName>
        <fullName evidence="1">Uncharacterized protein</fullName>
    </submittedName>
</protein>
<dbReference type="EMBL" id="UGGP01000001">
    <property type="protein sequence ID" value="STO06867.1"/>
    <property type="molecule type" value="Genomic_DNA"/>
</dbReference>
<dbReference type="RefSeq" id="WP_029334067.1">
    <property type="nucleotide sequence ID" value="NZ_UGGP01000001.1"/>
</dbReference>
<evidence type="ECO:0000313" key="2">
    <source>
        <dbReference type="Proteomes" id="UP000254060"/>
    </source>
</evidence>
<gene>
    <name evidence="1" type="ORF">NCTC13163_00207</name>
</gene>
<sequence length="248" mass="27894">MKRLFLFGLGLMLLAGCTDPIGKPVIPADSNEPAPEIMTEWTREDFKDVFDQHEVAEKLLETLKANGLTPYRETFERVVIAGNGIHHTYADVYPFQLDDGTYATVYEDEDGLIANGSEATAPLFWQETSFLQFVEEIEKRKYGTSAPPSDVTLTQDAFQSIYDRHAYTSALIVELDEWGVAVAREPLENVIIAGDGVTEVTADLIIFEVEDGYAIVYDRDGEIFKGPESIAPLFWNETDYKHLLKKNK</sequence>
<dbReference type="AlphaFoldDB" id="A0A377FPX8"/>
<proteinExistence type="predicted"/>